<reference evidence="3 4" key="1">
    <citation type="submission" date="2018-11" db="EMBL/GenBank/DDBJ databases">
        <title>Rhodococcus spongicola sp. nov. and Rhodococcus xishaensis sp. nov. from marine sponges.</title>
        <authorList>
            <person name="Li L."/>
            <person name="Lin H.W."/>
        </authorList>
    </citation>
    <scope>NUCLEOTIDE SEQUENCE [LARGE SCALE GENOMIC DNA]</scope>
    <source>
        <strain evidence="3 4">CCTCC AB2014297</strain>
    </source>
</reference>
<dbReference type="SUPFAM" id="SSF54637">
    <property type="entry name" value="Thioesterase/thiol ester dehydrase-isomerase"/>
    <property type="match status" value="1"/>
</dbReference>
<dbReference type="InterPro" id="IPR049450">
    <property type="entry name" value="ACOT8-like_C"/>
</dbReference>
<dbReference type="Pfam" id="PF13622">
    <property type="entry name" value="4HBT_3"/>
    <property type="match status" value="1"/>
</dbReference>
<dbReference type="InterPro" id="IPR029069">
    <property type="entry name" value="HotDog_dom_sf"/>
</dbReference>
<dbReference type="Proteomes" id="UP000286208">
    <property type="component" value="Unassembled WGS sequence"/>
</dbReference>
<dbReference type="OrthoDB" id="1413770at2"/>
<name>A0A3S3AGF3_9NOCA</name>
<dbReference type="EMBL" id="RKLP01000012">
    <property type="protein sequence ID" value="RVW07556.1"/>
    <property type="molecule type" value="Genomic_DNA"/>
</dbReference>
<evidence type="ECO:0000313" key="3">
    <source>
        <dbReference type="EMBL" id="RVW07556.1"/>
    </source>
</evidence>
<accession>A0A3S3AGF3</accession>
<dbReference type="RefSeq" id="WP_127918150.1">
    <property type="nucleotide sequence ID" value="NZ_RKLP01000012.1"/>
</dbReference>
<keyword evidence="4" id="KW-1185">Reference proteome</keyword>
<sequence length="255" mass="27927">MAYFKRENADAFHPTTHVSGAWNTDEQHIAPAIGLLTHVVERDRDRRRDDGLVIGRLSFDILGTLPMDTVETSVDVVRPGRTIELVEATLVNGGRPAVRMRAWLMQPGETGNLQGTAFPRIPGPEEMAPWDPTEVWAGDCIASIEVRREQTEPGRAAFWIRTPQPLVEGEPVGPLARAVGMFDFANGMTARAHPRDVAFPNLDLTAHLFTEPRGDWVGFDTTVSFGPTGLGLTSSVIHDVHGPVGTLNQILTVRP</sequence>
<dbReference type="Gene3D" id="2.40.160.210">
    <property type="entry name" value="Acyl-CoA thioesterase, double hotdog domain"/>
    <property type="match status" value="1"/>
</dbReference>
<dbReference type="InterPro" id="IPR049449">
    <property type="entry name" value="TesB_ACOT8-like_N"/>
</dbReference>
<organism evidence="3 4">
    <name type="scientific">Prescottella agglutinans</name>
    <dbReference type="NCBI Taxonomy" id="1644129"/>
    <lineage>
        <taxon>Bacteria</taxon>
        <taxon>Bacillati</taxon>
        <taxon>Actinomycetota</taxon>
        <taxon>Actinomycetes</taxon>
        <taxon>Mycobacteriales</taxon>
        <taxon>Nocardiaceae</taxon>
        <taxon>Prescottella</taxon>
    </lineage>
</organism>
<evidence type="ECO:0000259" key="2">
    <source>
        <dbReference type="Pfam" id="PF20789"/>
    </source>
</evidence>
<evidence type="ECO:0000259" key="1">
    <source>
        <dbReference type="Pfam" id="PF13622"/>
    </source>
</evidence>
<dbReference type="AlphaFoldDB" id="A0A3S3AGF3"/>
<feature type="domain" description="Acyl-CoA thioesterase-like N-terminal HotDog" evidence="1">
    <location>
        <begin position="20"/>
        <end position="105"/>
    </location>
</feature>
<dbReference type="InterPro" id="IPR042171">
    <property type="entry name" value="Acyl-CoA_hotdog"/>
</dbReference>
<proteinExistence type="predicted"/>
<feature type="domain" description="Acyl-CoA thioesterase-like C-terminal" evidence="2">
    <location>
        <begin position="146"/>
        <end position="253"/>
    </location>
</feature>
<dbReference type="Pfam" id="PF20789">
    <property type="entry name" value="4HBT_3C"/>
    <property type="match status" value="1"/>
</dbReference>
<evidence type="ECO:0000313" key="4">
    <source>
        <dbReference type="Proteomes" id="UP000286208"/>
    </source>
</evidence>
<comment type="caution">
    <text evidence="3">The sequence shown here is derived from an EMBL/GenBank/DDBJ whole genome shotgun (WGS) entry which is preliminary data.</text>
</comment>
<protein>
    <submittedName>
        <fullName evidence="3">Thioesterase family protein</fullName>
    </submittedName>
</protein>
<gene>
    <name evidence="3" type="ORF">EGT67_21585</name>
</gene>